<evidence type="ECO:0000313" key="17">
    <source>
        <dbReference type="EMBL" id="RLQ96855.1"/>
    </source>
</evidence>
<evidence type="ECO:0000259" key="15">
    <source>
        <dbReference type="Pfam" id="PF00905"/>
    </source>
</evidence>
<comment type="similarity">
    <text evidence="4">Belongs to the transpeptidase family.</text>
</comment>
<evidence type="ECO:0000259" key="16">
    <source>
        <dbReference type="Pfam" id="PF03717"/>
    </source>
</evidence>
<keyword evidence="11" id="KW-0472">Membrane</keyword>
<feature type="domain" description="Penicillin-binding protein transpeptidase" evidence="15">
    <location>
        <begin position="350"/>
        <end position="691"/>
    </location>
</feature>
<name>A0A3L7K2K9_9BACI</name>
<dbReference type="InterPro" id="IPR001460">
    <property type="entry name" value="PCN-bd_Tpept"/>
</dbReference>
<comment type="subcellular location">
    <subcellularLocation>
        <location evidence="2">Cell membrane</location>
    </subcellularLocation>
    <subcellularLocation>
        <location evidence="1">Membrane</location>
        <topology evidence="1">Single-pass membrane protein</topology>
    </subcellularLocation>
</comment>
<dbReference type="Gene3D" id="3.40.710.10">
    <property type="entry name" value="DD-peptidase/beta-lactamase superfamily"/>
    <property type="match status" value="1"/>
</dbReference>
<dbReference type="Pfam" id="PF00905">
    <property type="entry name" value="Transpeptidase"/>
    <property type="match status" value="1"/>
</dbReference>
<dbReference type="GO" id="GO:0009252">
    <property type="term" value="P:peptidoglycan biosynthetic process"/>
    <property type="evidence" value="ECO:0007669"/>
    <property type="project" value="UniProtKB-UniPathway"/>
</dbReference>
<accession>A0A3L7K2K9</accession>
<dbReference type="InterPro" id="IPR036138">
    <property type="entry name" value="PBP_dimer_sf"/>
</dbReference>
<evidence type="ECO:0000256" key="11">
    <source>
        <dbReference type="ARBA" id="ARBA00023136"/>
    </source>
</evidence>
<evidence type="ECO:0000256" key="14">
    <source>
        <dbReference type="SAM" id="MobiDB-lite"/>
    </source>
</evidence>
<dbReference type="SUPFAM" id="SSF56519">
    <property type="entry name" value="Penicillin binding protein dimerisation domain"/>
    <property type="match status" value="1"/>
</dbReference>
<comment type="caution">
    <text evidence="17">The sequence shown here is derived from an EMBL/GenBank/DDBJ whole genome shotgun (WGS) entry which is preliminary data.</text>
</comment>
<evidence type="ECO:0000256" key="12">
    <source>
        <dbReference type="ARBA" id="ARBA00023316"/>
    </source>
</evidence>
<dbReference type="PANTHER" id="PTHR30627">
    <property type="entry name" value="PEPTIDOGLYCAN D,D-TRANSPEPTIDASE"/>
    <property type="match status" value="1"/>
</dbReference>
<dbReference type="GO" id="GO:0005886">
    <property type="term" value="C:plasma membrane"/>
    <property type="evidence" value="ECO:0007669"/>
    <property type="project" value="UniProtKB-SubCell"/>
</dbReference>
<feature type="compositionally biased region" description="Polar residues" evidence="14">
    <location>
        <begin position="705"/>
        <end position="715"/>
    </location>
</feature>
<evidence type="ECO:0000256" key="4">
    <source>
        <dbReference type="ARBA" id="ARBA00007171"/>
    </source>
</evidence>
<dbReference type="EMBL" id="RCVZ01000003">
    <property type="protein sequence ID" value="RLQ96855.1"/>
    <property type="molecule type" value="Genomic_DNA"/>
</dbReference>
<evidence type="ECO:0000256" key="1">
    <source>
        <dbReference type="ARBA" id="ARBA00004167"/>
    </source>
</evidence>
<dbReference type="Gene3D" id="3.90.1310.10">
    <property type="entry name" value="Penicillin-binding protein 2a (Domain 2)"/>
    <property type="match status" value="1"/>
</dbReference>
<evidence type="ECO:0000256" key="2">
    <source>
        <dbReference type="ARBA" id="ARBA00004236"/>
    </source>
</evidence>
<proteinExistence type="inferred from homology"/>
<keyword evidence="8" id="KW-0133">Cell shape</keyword>
<keyword evidence="9" id="KW-0573">Peptidoglycan synthesis</keyword>
<keyword evidence="6" id="KW-1003">Cell membrane</keyword>
<dbReference type="Proteomes" id="UP000276770">
    <property type="component" value="Unassembled WGS sequence"/>
</dbReference>
<evidence type="ECO:0000256" key="10">
    <source>
        <dbReference type="ARBA" id="ARBA00022989"/>
    </source>
</evidence>
<dbReference type="GO" id="GO:0008658">
    <property type="term" value="F:penicillin binding"/>
    <property type="evidence" value="ECO:0007669"/>
    <property type="project" value="InterPro"/>
</dbReference>
<dbReference type="GO" id="GO:0008360">
    <property type="term" value="P:regulation of cell shape"/>
    <property type="evidence" value="ECO:0007669"/>
    <property type="project" value="UniProtKB-KW"/>
</dbReference>
<evidence type="ECO:0000256" key="13">
    <source>
        <dbReference type="ARBA" id="ARBA00034000"/>
    </source>
</evidence>
<evidence type="ECO:0000256" key="8">
    <source>
        <dbReference type="ARBA" id="ARBA00022960"/>
    </source>
</evidence>
<keyword evidence="10" id="KW-1133">Transmembrane helix</keyword>
<evidence type="ECO:0000256" key="6">
    <source>
        <dbReference type="ARBA" id="ARBA00022475"/>
    </source>
</evidence>
<reference evidence="17 18" key="1">
    <citation type="submission" date="2018-10" db="EMBL/GenBank/DDBJ databases">
        <title>Falsibacillus sp. genome draft.</title>
        <authorList>
            <person name="Shi S."/>
        </authorList>
    </citation>
    <scope>NUCLEOTIDE SEQUENCE [LARGE SCALE GENOMIC DNA]</scope>
    <source>
        <strain evidence="17 18">GY 10110</strain>
    </source>
</reference>
<dbReference type="UniPathway" id="UPA00219"/>
<comment type="catalytic activity">
    <reaction evidence="13">
        <text>Preferential cleavage: (Ac)2-L-Lys-D-Ala-|-D-Ala. Also transpeptidation of peptidyl-alanyl moieties that are N-acyl substituents of D-alanine.</text>
        <dbReference type="EC" id="3.4.16.4"/>
    </reaction>
</comment>
<dbReference type="Gene3D" id="1.10.10.1230">
    <property type="entry name" value="Penicillin-binding protein, N-terminal non-catalytic domain, head sub-domain"/>
    <property type="match status" value="1"/>
</dbReference>
<dbReference type="EC" id="3.4.16.4" evidence="5"/>
<comment type="pathway">
    <text evidence="3">Cell wall biogenesis; peptidoglycan biosynthesis.</text>
</comment>
<evidence type="ECO:0000256" key="7">
    <source>
        <dbReference type="ARBA" id="ARBA00022692"/>
    </source>
</evidence>
<evidence type="ECO:0000256" key="5">
    <source>
        <dbReference type="ARBA" id="ARBA00012448"/>
    </source>
</evidence>
<keyword evidence="7" id="KW-0812">Transmembrane</keyword>
<evidence type="ECO:0000313" key="18">
    <source>
        <dbReference type="Proteomes" id="UP000276770"/>
    </source>
</evidence>
<organism evidence="17 18">
    <name type="scientific">Falsibacillus albus</name>
    <dbReference type="NCBI Taxonomy" id="2478915"/>
    <lineage>
        <taxon>Bacteria</taxon>
        <taxon>Bacillati</taxon>
        <taxon>Bacillota</taxon>
        <taxon>Bacilli</taxon>
        <taxon>Bacillales</taxon>
        <taxon>Bacillaceae</taxon>
        <taxon>Falsibacillus</taxon>
    </lineage>
</organism>
<keyword evidence="18" id="KW-1185">Reference proteome</keyword>
<sequence length="741" mass="83290">MVKKKKKKGKRSYIPVRMNLMFFVIFILFSLLILRLGMVQIVFGQDYLREVQRTTDVTVSNSVPRGKIFEANGNAVVDNAPVNAITYTRTPKTKQEDMIKVAKNLAKLIKQPITKITEREQKDYWIIKYPNLADKKLTAKEKKDYEKKKDGDAKLYQMKLDRITKADLSMLTDDDKEVLAIYREMIGGYNLTPQIIKNENVTNEEFAQVSAHLKDLPGVDITTDWNRIYPFGDTLKTILGKISDRDSGLPLEEADAYVAKGYNRNERVGTSYIEKQYEDVLQGQKEKIKNITDKSGSVVSTEVIQKGRRGDDLVLSIDMELQKRIEKIIGDELLKSKQQPGHQLLDRVFVNMLNPYTGEIKAMAGKRYKLDNGKPVLEDFALGNITSSYAMGSAVKGATVLTGYKTGAISPGEQIVDEPLHIKGTPTKASYVRGGMGRINDLTALKRSSNVYMFKTAIAIGHGHYVPKAPLDLRSNTFDILRTSFRQFGLGTRTGIDLPGEQVGFKGQDTTNPGFILDYAIGQYDTFTPLQLAQYMSTIANGGYRMQTHLVKEIRQPVEASDRLGPIVEEIQPKVLNKLDMKPEWINRVKEGFREVAQEPGGTGHSTFYSTKYSSEPTTYKPAVKTGTAQGPYAGDNPNYSHQTLTWNLTMAGYAPYDHPEVAFSVVVPWAYQEDAYNQGINYSIAKKVMDAYFDLKKEREEKGMNQSTSVQKVQNIKDVKKGQEEARKENEDGKPSGNGQ</sequence>
<evidence type="ECO:0000256" key="9">
    <source>
        <dbReference type="ARBA" id="ARBA00022984"/>
    </source>
</evidence>
<dbReference type="Pfam" id="PF03717">
    <property type="entry name" value="PBP_dimer"/>
    <property type="match status" value="1"/>
</dbReference>
<gene>
    <name evidence="17" type="ORF">D9X91_07085</name>
</gene>
<dbReference type="InterPro" id="IPR012338">
    <property type="entry name" value="Beta-lactam/transpept-like"/>
</dbReference>
<dbReference type="InterPro" id="IPR005311">
    <property type="entry name" value="PBP_dimer"/>
</dbReference>
<feature type="region of interest" description="Disordered" evidence="14">
    <location>
        <begin position="701"/>
        <end position="741"/>
    </location>
</feature>
<dbReference type="SUPFAM" id="SSF56601">
    <property type="entry name" value="beta-lactamase/transpeptidase-like"/>
    <property type="match status" value="1"/>
</dbReference>
<keyword evidence="12" id="KW-0961">Cell wall biogenesis/degradation</keyword>
<feature type="compositionally biased region" description="Basic and acidic residues" evidence="14">
    <location>
        <begin position="716"/>
        <end position="735"/>
    </location>
</feature>
<dbReference type="OrthoDB" id="9770103at2"/>
<dbReference type="AlphaFoldDB" id="A0A3L7K2K9"/>
<dbReference type="InterPro" id="IPR050515">
    <property type="entry name" value="Beta-lactam/transpept"/>
</dbReference>
<protein>
    <recommendedName>
        <fullName evidence="5">serine-type D-Ala-D-Ala carboxypeptidase</fullName>
        <ecNumber evidence="5">3.4.16.4</ecNumber>
    </recommendedName>
</protein>
<dbReference type="GO" id="GO:0009002">
    <property type="term" value="F:serine-type D-Ala-D-Ala carboxypeptidase activity"/>
    <property type="evidence" value="ECO:0007669"/>
    <property type="project" value="UniProtKB-EC"/>
</dbReference>
<dbReference type="GO" id="GO:0071555">
    <property type="term" value="P:cell wall organization"/>
    <property type="evidence" value="ECO:0007669"/>
    <property type="project" value="UniProtKB-KW"/>
</dbReference>
<feature type="domain" description="Penicillin-binding protein dimerisation" evidence="16">
    <location>
        <begin position="62"/>
        <end position="301"/>
    </location>
</feature>
<dbReference type="GO" id="GO:0071972">
    <property type="term" value="F:peptidoglycan L,D-transpeptidase activity"/>
    <property type="evidence" value="ECO:0007669"/>
    <property type="project" value="TreeGrafter"/>
</dbReference>
<evidence type="ECO:0000256" key="3">
    <source>
        <dbReference type="ARBA" id="ARBA00004752"/>
    </source>
</evidence>
<dbReference type="PANTHER" id="PTHR30627:SF2">
    <property type="entry name" value="PEPTIDOGLYCAN D,D-TRANSPEPTIDASE MRDA"/>
    <property type="match status" value="1"/>
</dbReference>
<dbReference type="RefSeq" id="WP_121679876.1">
    <property type="nucleotide sequence ID" value="NZ_RCVZ01000003.1"/>
</dbReference>